<feature type="signal peptide" evidence="1">
    <location>
        <begin position="1"/>
        <end position="25"/>
    </location>
</feature>
<accession>A0AA47L7L2</accession>
<keyword evidence="1" id="KW-0732">Signal</keyword>
<dbReference type="RefSeq" id="WP_228027818.1">
    <property type="nucleotide sequence ID" value="NZ_CP019059.1"/>
</dbReference>
<gene>
    <name evidence="2" type="ORF">O1Q84_06900</name>
</gene>
<evidence type="ECO:0000313" key="2">
    <source>
        <dbReference type="EMBL" id="WAT91544.1"/>
    </source>
</evidence>
<dbReference type="EMBL" id="CP114194">
    <property type="protein sequence ID" value="WAT91544.1"/>
    <property type="molecule type" value="Genomic_DNA"/>
</dbReference>
<sequence>MTKHSKIFAGVASAISFTAGVSAWAAGEQDFSSMQMKGVEQIEVKVDLDGAAKRLSKAV</sequence>
<organism evidence="2 3">
    <name type="scientific">Vibrio parahaemolyticus</name>
    <dbReference type="NCBI Taxonomy" id="670"/>
    <lineage>
        <taxon>Bacteria</taxon>
        <taxon>Pseudomonadati</taxon>
        <taxon>Pseudomonadota</taxon>
        <taxon>Gammaproteobacteria</taxon>
        <taxon>Vibrionales</taxon>
        <taxon>Vibrionaceae</taxon>
        <taxon>Vibrio</taxon>
    </lineage>
</organism>
<name>A0AA47L7L2_VIBPH</name>
<evidence type="ECO:0000313" key="3">
    <source>
        <dbReference type="Proteomes" id="UP001156560"/>
    </source>
</evidence>
<reference evidence="2" key="1">
    <citation type="submission" date="2022-12" db="EMBL/GenBank/DDBJ databases">
        <title>Vibrio parahaemolyticus become highly virulent by producing novel Tc toxins.</title>
        <authorList>
            <person name="Yang F."/>
            <person name="You Y."/>
            <person name="Lai Q."/>
            <person name="Xu L."/>
            <person name="Li F."/>
        </authorList>
    </citation>
    <scope>NUCLEOTIDE SEQUENCE</scope>
    <source>
        <strain evidence="2">Vp-HL-202005</strain>
    </source>
</reference>
<protein>
    <submittedName>
        <fullName evidence="2">Uncharacterized protein</fullName>
    </submittedName>
</protein>
<feature type="chain" id="PRO_5041205201" evidence="1">
    <location>
        <begin position="26"/>
        <end position="59"/>
    </location>
</feature>
<evidence type="ECO:0000256" key="1">
    <source>
        <dbReference type="SAM" id="SignalP"/>
    </source>
</evidence>
<proteinExistence type="predicted"/>
<dbReference type="AlphaFoldDB" id="A0AA47L7L2"/>
<dbReference type="Proteomes" id="UP001156560">
    <property type="component" value="Chromosome 1"/>
</dbReference>